<evidence type="ECO:0000313" key="2">
    <source>
        <dbReference type="Proteomes" id="UP000007089"/>
    </source>
</evidence>
<dbReference type="KEGG" id="acp:A2cp1_1263"/>
<dbReference type="EMBL" id="CP001359">
    <property type="protein sequence ID" value="ACL64607.1"/>
    <property type="molecule type" value="Genomic_DNA"/>
</dbReference>
<dbReference type="HOGENOM" id="CLU_138568_1_0_7"/>
<sequence>MATTCYGCGATLRIDGPVGRRSTCPECDADLHTCMCCRHHDEAAAHQCREPHADHVVEKDASNACDLFQLGDGASRRRTGRSEAARNALGALFGEAPRATEDPRDALEALFRKK</sequence>
<evidence type="ECO:0000313" key="1">
    <source>
        <dbReference type="EMBL" id="ACL64607.1"/>
    </source>
</evidence>
<reference evidence="1" key="1">
    <citation type="submission" date="2009-01" db="EMBL/GenBank/DDBJ databases">
        <title>Complete sequence of Anaeromyxobacter dehalogenans 2CP-1.</title>
        <authorList>
            <consortium name="US DOE Joint Genome Institute"/>
            <person name="Lucas S."/>
            <person name="Copeland A."/>
            <person name="Lapidus A."/>
            <person name="Glavina del Rio T."/>
            <person name="Dalin E."/>
            <person name="Tice H."/>
            <person name="Bruce D."/>
            <person name="Goodwin L."/>
            <person name="Pitluck S."/>
            <person name="Saunders E."/>
            <person name="Brettin T."/>
            <person name="Detter J.C."/>
            <person name="Han C."/>
            <person name="Larimer F."/>
            <person name="Land M."/>
            <person name="Hauser L."/>
            <person name="Kyrpides N."/>
            <person name="Ovchinnikova G."/>
            <person name="Beliaev A.S."/>
            <person name="Richardson P."/>
        </authorList>
    </citation>
    <scope>NUCLEOTIDE SEQUENCE</scope>
    <source>
        <strain evidence="1">2CP-1</strain>
    </source>
</reference>
<dbReference type="RefSeq" id="WP_012632585.1">
    <property type="nucleotide sequence ID" value="NC_011891.1"/>
</dbReference>
<proteinExistence type="predicted"/>
<protein>
    <submittedName>
        <fullName evidence="1">Uncharacterized protein</fullName>
    </submittedName>
</protein>
<keyword evidence="2" id="KW-1185">Reference proteome</keyword>
<dbReference type="Proteomes" id="UP000007089">
    <property type="component" value="Chromosome"/>
</dbReference>
<organism evidence="1 2">
    <name type="scientific">Anaeromyxobacter dehalogenans (strain ATCC BAA-258 / DSM 21875 / 2CP-1)</name>
    <dbReference type="NCBI Taxonomy" id="455488"/>
    <lineage>
        <taxon>Bacteria</taxon>
        <taxon>Pseudomonadati</taxon>
        <taxon>Myxococcota</taxon>
        <taxon>Myxococcia</taxon>
        <taxon>Myxococcales</taxon>
        <taxon>Cystobacterineae</taxon>
        <taxon>Anaeromyxobacteraceae</taxon>
        <taxon>Anaeromyxobacter</taxon>
    </lineage>
</organism>
<name>B8JGD6_ANAD2</name>
<accession>B8JGD6</accession>
<gene>
    <name evidence="1" type="ordered locus">A2cp1_1263</name>
</gene>
<dbReference type="AlphaFoldDB" id="B8JGD6"/>